<feature type="compositionally biased region" description="Basic and acidic residues" evidence="3">
    <location>
        <begin position="298"/>
        <end position="307"/>
    </location>
</feature>
<keyword evidence="2" id="KW-0720">Serine protease</keyword>
<dbReference type="PROSITE" id="PS00135">
    <property type="entry name" value="TRYPSIN_SER"/>
    <property type="match status" value="1"/>
</dbReference>
<name>A0AAN0Y785_VIBNA</name>
<dbReference type="PRINTS" id="PR00722">
    <property type="entry name" value="CHYMOTRYPSIN"/>
</dbReference>
<dbReference type="InterPro" id="IPR043504">
    <property type="entry name" value="Peptidase_S1_PA_chymotrypsin"/>
</dbReference>
<dbReference type="AlphaFoldDB" id="A0AAN0Y785"/>
<keyword evidence="2 6" id="KW-0645">Protease</keyword>
<evidence type="ECO:0000256" key="2">
    <source>
        <dbReference type="RuleBase" id="RU363034"/>
    </source>
</evidence>
<dbReference type="Pfam" id="PF00089">
    <property type="entry name" value="Trypsin"/>
    <property type="match status" value="1"/>
</dbReference>
<evidence type="ECO:0000256" key="3">
    <source>
        <dbReference type="SAM" id="MobiDB-lite"/>
    </source>
</evidence>
<dbReference type="PROSITE" id="PS50240">
    <property type="entry name" value="TRYPSIN_DOM"/>
    <property type="match status" value="1"/>
</dbReference>
<sequence>MRLHHALLGTFLILPITTLADTDTNLSPQDISVAIIGGEPTTLNQLPFFARLILHKTGSSEFANLCGGSIVNDRYILTAAHCVESEVFTNGWNTDDLRVLVKNPTMDDVYTSEFKDVRRITIHPGYAPYNLWINDLAVLELARPITDNVQSITLPQDFGDYSDASAYQIFGLGQTSTTDTSVPNYLRWAEVDPLTDAECASLVTGFNSEESLCANGFEGRDYTGICRGDSGGPLTYVDSNGMYQQIGIVSYGSSICESAAIPSVFTEVLNYTTWIELQTSAGVKTSYDAELAATEDYHSEGDSRIFEDSSDDGGSGDSGGSGGAVGTGLLMIAGWLGWIRRRHSNDKCELS</sequence>
<keyword evidence="1" id="KW-1015">Disulfide bond</keyword>
<dbReference type="PROSITE" id="PS00134">
    <property type="entry name" value="TRYPSIN_HIS"/>
    <property type="match status" value="1"/>
</dbReference>
<keyword evidence="7" id="KW-1185">Reference proteome</keyword>
<feature type="region of interest" description="Disordered" evidence="3">
    <location>
        <begin position="298"/>
        <end position="320"/>
    </location>
</feature>
<organism evidence="6 7">
    <name type="scientific">Vibrio natriegens NBRC 15636 = ATCC 14048 = DSM 759</name>
    <dbReference type="NCBI Taxonomy" id="1219067"/>
    <lineage>
        <taxon>Bacteria</taxon>
        <taxon>Pseudomonadati</taxon>
        <taxon>Pseudomonadota</taxon>
        <taxon>Gammaproteobacteria</taxon>
        <taxon>Vibrionales</taxon>
        <taxon>Vibrionaceae</taxon>
        <taxon>Vibrio</taxon>
    </lineage>
</organism>
<protein>
    <submittedName>
        <fullName evidence="6">Serine protease</fullName>
    </submittedName>
</protein>
<dbReference type="SUPFAM" id="SSF50494">
    <property type="entry name" value="Trypsin-like serine proteases"/>
    <property type="match status" value="1"/>
</dbReference>
<dbReference type="KEGG" id="vna:PN96_15450"/>
<dbReference type="SMART" id="SM00020">
    <property type="entry name" value="Tryp_SPc"/>
    <property type="match status" value="1"/>
</dbReference>
<dbReference type="Gene3D" id="2.40.10.10">
    <property type="entry name" value="Trypsin-like serine proteases"/>
    <property type="match status" value="1"/>
</dbReference>
<dbReference type="InterPro" id="IPR018114">
    <property type="entry name" value="TRYPSIN_HIS"/>
</dbReference>
<dbReference type="InterPro" id="IPR033116">
    <property type="entry name" value="TRYPSIN_SER"/>
</dbReference>
<dbReference type="CDD" id="cd00190">
    <property type="entry name" value="Tryp_SPc"/>
    <property type="match status" value="1"/>
</dbReference>
<feature type="chain" id="PRO_5042813253" evidence="4">
    <location>
        <begin position="21"/>
        <end position="351"/>
    </location>
</feature>
<dbReference type="InterPro" id="IPR009003">
    <property type="entry name" value="Peptidase_S1_PA"/>
</dbReference>
<evidence type="ECO:0000259" key="5">
    <source>
        <dbReference type="PROSITE" id="PS50240"/>
    </source>
</evidence>
<reference evidence="6 7" key="1">
    <citation type="submission" date="2016-07" db="EMBL/GenBank/DDBJ databases">
        <title>Developing Vibrio natriegens as a novel, fast-growing host for biotechnology.</title>
        <authorList>
            <person name="Weinstock M.T."/>
            <person name="Hesek E.D."/>
            <person name="Wilson C.M."/>
            <person name="Gibson D.G."/>
        </authorList>
    </citation>
    <scope>NUCLEOTIDE SEQUENCE [LARGE SCALE GENOMIC DNA]</scope>
    <source>
        <strain evidence="6 7">ATCC 14048</strain>
    </source>
</reference>
<evidence type="ECO:0000256" key="1">
    <source>
        <dbReference type="ARBA" id="ARBA00023157"/>
    </source>
</evidence>
<feature type="signal peptide" evidence="4">
    <location>
        <begin position="1"/>
        <end position="20"/>
    </location>
</feature>
<gene>
    <name evidence="6" type="ORF">BA890_19300</name>
</gene>
<proteinExistence type="predicted"/>
<dbReference type="GO" id="GO:0004252">
    <property type="term" value="F:serine-type endopeptidase activity"/>
    <property type="evidence" value="ECO:0007669"/>
    <property type="project" value="InterPro"/>
</dbReference>
<dbReference type="GeneID" id="70914224"/>
<feature type="domain" description="Peptidase S1" evidence="5">
    <location>
        <begin position="35"/>
        <end position="280"/>
    </location>
</feature>
<dbReference type="InterPro" id="IPR001314">
    <property type="entry name" value="Peptidase_S1A"/>
</dbReference>
<dbReference type="EMBL" id="CP016346">
    <property type="protein sequence ID" value="ANQ14882.1"/>
    <property type="molecule type" value="Genomic_DNA"/>
</dbReference>
<evidence type="ECO:0000313" key="6">
    <source>
        <dbReference type="EMBL" id="ANQ14882.1"/>
    </source>
</evidence>
<dbReference type="InterPro" id="IPR051487">
    <property type="entry name" value="Ser/Thr_Proteases_Immune/Dev"/>
</dbReference>
<dbReference type="Proteomes" id="UP000092741">
    <property type="component" value="Chromosome 2"/>
</dbReference>
<keyword evidence="2" id="KW-0378">Hydrolase</keyword>
<keyword evidence="4" id="KW-0732">Signal</keyword>
<accession>A0AAN0Y785</accession>
<evidence type="ECO:0000313" key="7">
    <source>
        <dbReference type="Proteomes" id="UP000092741"/>
    </source>
</evidence>
<dbReference type="GO" id="GO:0006508">
    <property type="term" value="P:proteolysis"/>
    <property type="evidence" value="ECO:0007669"/>
    <property type="project" value="UniProtKB-KW"/>
</dbReference>
<dbReference type="InterPro" id="IPR001254">
    <property type="entry name" value="Trypsin_dom"/>
</dbReference>
<dbReference type="RefSeq" id="WP_020333453.1">
    <property type="nucleotide sequence ID" value="NZ_ATFJ01000008.1"/>
</dbReference>
<dbReference type="PANTHER" id="PTHR24256">
    <property type="entry name" value="TRYPTASE-RELATED"/>
    <property type="match status" value="1"/>
</dbReference>
<evidence type="ECO:0000256" key="4">
    <source>
        <dbReference type="SAM" id="SignalP"/>
    </source>
</evidence>